<dbReference type="InterPro" id="IPR007253">
    <property type="entry name" value="Cell_wall-bd_2"/>
</dbReference>
<sequence>MKSKKLMSIVVAAAVCVSFLGTAKFAGNNVAKANTQTTQTVQASNSSNVIRLGGTDRYDTSVKISQYGWRQADTVFIAGAEHDADFADAIAGTPLAHSYDAPILLTRAAALPDNISEEITRLSPKNVYILGGTGVVSSNIENGLKAKGYTVTRIAGKDRYETAIEIAKQLWAKYPSSNTGAILTTGQQFQYALSIAASADAPILFSDGNTINSKVANLIASNKNIRSIEVVGGDKVVHLGDYYKNNPSLFLIDNYNSVSELEKGTKLENVHGIAVASDTIFPDALSGSALAAKLGYVLVLSNGTDFSYTIEPLENVLSSAIFLGGTGVISDGLPGKISAIFNKDIPSNPDGLKDSDEVPFTDENLKKDVEKALGKTNVTLADAKKVLNLTLNDNNDLIDLKYFPNLMVLTMNGGSISNVDYMTNLHNLEYLHLNNCKYDLDSLKSLKNTTVIADGQIISRTN</sequence>
<keyword evidence="1" id="KW-0732">Signal</keyword>
<dbReference type="SUPFAM" id="SSF52047">
    <property type="entry name" value="RNI-like"/>
    <property type="match status" value="1"/>
</dbReference>
<dbReference type="EMBL" id="JAJJPB010000052">
    <property type="protein sequence ID" value="MCC9296809.1"/>
    <property type="molecule type" value="Genomic_DNA"/>
</dbReference>
<dbReference type="RefSeq" id="WP_150358686.1">
    <property type="nucleotide sequence ID" value="NZ_JAJJPB010000052.1"/>
</dbReference>
<dbReference type="Gene3D" id="3.80.10.10">
    <property type="entry name" value="Ribonuclease Inhibitor"/>
    <property type="match status" value="1"/>
</dbReference>
<protein>
    <submittedName>
        <fullName evidence="2">Cell wall-binding repeat-containing protein</fullName>
    </submittedName>
</protein>
<gene>
    <name evidence="2" type="ORF">LN736_18400</name>
</gene>
<dbReference type="InterPro" id="IPR032675">
    <property type="entry name" value="LRR_dom_sf"/>
</dbReference>
<accession>A0ABS8NAH3</accession>
<dbReference type="PANTHER" id="PTHR30032:SF8">
    <property type="entry name" value="GERMINATION-SPECIFIC N-ACETYLMURAMOYL-L-ALANINE AMIDASE"/>
    <property type="match status" value="1"/>
</dbReference>
<feature type="signal peptide" evidence="1">
    <location>
        <begin position="1"/>
        <end position="26"/>
    </location>
</feature>
<reference evidence="2" key="1">
    <citation type="submission" date="2021-11" db="EMBL/GenBank/DDBJ databases">
        <authorList>
            <person name="Qingchun L."/>
            <person name="Dong Z."/>
            <person name="Zongwei Q."/>
            <person name="Jia Z."/>
            <person name="Duotao L."/>
        </authorList>
    </citation>
    <scope>NUCLEOTIDE SEQUENCE</scope>
    <source>
        <strain evidence="2">WLY-B-L2</strain>
    </source>
</reference>
<evidence type="ECO:0000313" key="2">
    <source>
        <dbReference type="EMBL" id="MCC9296809.1"/>
    </source>
</evidence>
<dbReference type="Proteomes" id="UP001165422">
    <property type="component" value="Unassembled WGS sequence"/>
</dbReference>
<dbReference type="PANTHER" id="PTHR30032">
    <property type="entry name" value="N-ACETYLMURAMOYL-L-ALANINE AMIDASE-RELATED"/>
    <property type="match status" value="1"/>
</dbReference>
<organism evidence="2 3">
    <name type="scientific">Clostridium aromativorans</name>
    <dbReference type="NCBI Taxonomy" id="2836848"/>
    <lineage>
        <taxon>Bacteria</taxon>
        <taxon>Bacillati</taxon>
        <taxon>Bacillota</taxon>
        <taxon>Clostridia</taxon>
        <taxon>Eubacteriales</taxon>
        <taxon>Clostridiaceae</taxon>
        <taxon>Clostridium</taxon>
    </lineage>
</organism>
<comment type="caution">
    <text evidence="2">The sequence shown here is derived from an EMBL/GenBank/DDBJ whole genome shotgun (WGS) entry which is preliminary data.</text>
</comment>
<dbReference type="InterPro" id="IPR051922">
    <property type="entry name" value="Bact_Sporulation_Assoc"/>
</dbReference>
<evidence type="ECO:0000256" key="1">
    <source>
        <dbReference type="SAM" id="SignalP"/>
    </source>
</evidence>
<dbReference type="Gene3D" id="3.40.50.12090">
    <property type="match status" value="1"/>
</dbReference>
<evidence type="ECO:0000313" key="3">
    <source>
        <dbReference type="Proteomes" id="UP001165422"/>
    </source>
</evidence>
<proteinExistence type="predicted"/>
<keyword evidence="3" id="KW-1185">Reference proteome</keyword>
<feature type="chain" id="PRO_5046545303" evidence="1">
    <location>
        <begin position="27"/>
        <end position="462"/>
    </location>
</feature>
<name>A0ABS8NAH3_9CLOT</name>
<dbReference type="Pfam" id="PF04122">
    <property type="entry name" value="CW_binding_2"/>
    <property type="match status" value="3"/>
</dbReference>